<dbReference type="GO" id="GO:0006729">
    <property type="term" value="P:tetrahydrobiopterin biosynthetic process"/>
    <property type="evidence" value="ECO:0007669"/>
    <property type="project" value="InterPro"/>
</dbReference>
<comment type="caution">
    <text evidence="6">The sequence shown here is derived from an EMBL/GenBank/DDBJ whole genome shotgun (WGS) entry which is preliminary data.</text>
</comment>
<dbReference type="AlphaFoldDB" id="I0YXA3"/>
<dbReference type="InterPro" id="IPR001533">
    <property type="entry name" value="Pterin_deHydtase"/>
</dbReference>
<evidence type="ECO:0000313" key="6">
    <source>
        <dbReference type="EMBL" id="EIE23022.1"/>
    </source>
</evidence>
<comment type="catalytic activity">
    <reaction evidence="1">
        <text>(4aS,6R)-4a-hydroxy-L-erythro-5,6,7,8-tetrahydrobiopterin = (6R)-L-erythro-6,7-dihydrobiopterin + H2O</text>
        <dbReference type="Rhea" id="RHEA:11920"/>
        <dbReference type="ChEBI" id="CHEBI:15377"/>
        <dbReference type="ChEBI" id="CHEBI:15642"/>
        <dbReference type="ChEBI" id="CHEBI:43120"/>
        <dbReference type="EC" id="4.2.1.96"/>
    </reaction>
</comment>
<name>I0YXA3_COCSC</name>
<dbReference type="SUPFAM" id="SSF55248">
    <property type="entry name" value="PCD-like"/>
    <property type="match status" value="1"/>
</dbReference>
<dbReference type="OrthoDB" id="277398at2759"/>
<dbReference type="EMBL" id="AGSI01000008">
    <property type="protein sequence ID" value="EIE23022.1"/>
    <property type="molecule type" value="Genomic_DNA"/>
</dbReference>
<evidence type="ECO:0000256" key="5">
    <source>
        <dbReference type="ARBA" id="ARBA00030497"/>
    </source>
</evidence>
<dbReference type="PANTHER" id="PTHR12599">
    <property type="entry name" value="PTERIN-4-ALPHA-CARBINOLAMINE DEHYDRATASE"/>
    <property type="match status" value="1"/>
</dbReference>
<dbReference type="RefSeq" id="XP_005647566.1">
    <property type="nucleotide sequence ID" value="XM_005647509.1"/>
</dbReference>
<proteinExistence type="inferred from homology"/>
<evidence type="ECO:0000256" key="4">
    <source>
        <dbReference type="ARBA" id="ARBA00023239"/>
    </source>
</evidence>
<dbReference type="CDD" id="cd00913">
    <property type="entry name" value="PCD_DCoH_subfamily_a"/>
    <property type="match status" value="1"/>
</dbReference>
<keyword evidence="4" id="KW-0456">Lyase</keyword>
<evidence type="ECO:0000256" key="1">
    <source>
        <dbReference type="ARBA" id="ARBA00001554"/>
    </source>
</evidence>
<dbReference type="Pfam" id="PF01329">
    <property type="entry name" value="Pterin_4a"/>
    <property type="match status" value="1"/>
</dbReference>
<dbReference type="InterPro" id="IPR036428">
    <property type="entry name" value="PCD_sf"/>
</dbReference>
<dbReference type="STRING" id="574566.I0YXA3"/>
<dbReference type="KEGG" id="csl:COCSUDRAFT_15998"/>
<dbReference type="Proteomes" id="UP000007264">
    <property type="component" value="Unassembled WGS sequence"/>
</dbReference>
<sequence length="94" mass="10723">QAEGWDLAESEQKHLLIRRTFRTKNFVKALELCNRFGEVAEAEGHHPDLHITGWNRLTVELTTHSRDGLTENDFIMAAKLNAVPKDDLLSKKKA</sequence>
<dbReference type="eggNOG" id="KOG4073">
    <property type="taxonomic scope" value="Eukaryota"/>
</dbReference>
<dbReference type="Gene3D" id="3.30.1360.20">
    <property type="entry name" value="Transcriptional coactivator/pterin dehydratase"/>
    <property type="match status" value="1"/>
</dbReference>
<dbReference type="GeneID" id="17041010"/>
<evidence type="ECO:0000256" key="3">
    <source>
        <dbReference type="ARBA" id="ARBA00013252"/>
    </source>
</evidence>
<organism evidence="6 7">
    <name type="scientific">Coccomyxa subellipsoidea (strain C-169)</name>
    <name type="common">Green microalga</name>
    <dbReference type="NCBI Taxonomy" id="574566"/>
    <lineage>
        <taxon>Eukaryota</taxon>
        <taxon>Viridiplantae</taxon>
        <taxon>Chlorophyta</taxon>
        <taxon>core chlorophytes</taxon>
        <taxon>Trebouxiophyceae</taxon>
        <taxon>Trebouxiophyceae incertae sedis</taxon>
        <taxon>Coccomyxaceae</taxon>
        <taxon>Coccomyxa</taxon>
        <taxon>Coccomyxa subellipsoidea</taxon>
    </lineage>
</organism>
<evidence type="ECO:0000313" key="7">
    <source>
        <dbReference type="Proteomes" id="UP000007264"/>
    </source>
</evidence>
<dbReference type="GO" id="GO:0008124">
    <property type="term" value="F:4-alpha-hydroxytetrahydrobiopterin dehydratase activity"/>
    <property type="evidence" value="ECO:0007669"/>
    <property type="project" value="UniProtKB-EC"/>
</dbReference>
<protein>
    <recommendedName>
        <fullName evidence="3">4a-hydroxytetrahydrobiopterin dehydratase</fullName>
        <ecNumber evidence="3">4.2.1.96</ecNumber>
    </recommendedName>
    <alternativeName>
        <fullName evidence="5">4-alpha-hydroxy-tetrahydropterin dehydratase</fullName>
    </alternativeName>
</protein>
<comment type="similarity">
    <text evidence="2">Belongs to the pterin-4-alpha-carbinolamine dehydratase family.</text>
</comment>
<feature type="non-terminal residue" evidence="6">
    <location>
        <position position="1"/>
    </location>
</feature>
<gene>
    <name evidence="6" type="ORF">COCSUDRAFT_15998</name>
</gene>
<dbReference type="PANTHER" id="PTHR12599:SF0">
    <property type="entry name" value="PTERIN-4-ALPHA-CARBINOLAMINE DEHYDRATASE"/>
    <property type="match status" value="1"/>
</dbReference>
<reference evidence="6 7" key="1">
    <citation type="journal article" date="2012" name="Genome Biol.">
        <title>The genome of the polar eukaryotic microalga coccomyxa subellipsoidea reveals traits of cold adaptation.</title>
        <authorList>
            <person name="Blanc G."/>
            <person name="Agarkova I."/>
            <person name="Grimwood J."/>
            <person name="Kuo A."/>
            <person name="Brueggeman A."/>
            <person name="Dunigan D."/>
            <person name="Gurnon J."/>
            <person name="Ladunga I."/>
            <person name="Lindquist E."/>
            <person name="Lucas S."/>
            <person name="Pangilinan J."/>
            <person name="Proschold T."/>
            <person name="Salamov A."/>
            <person name="Schmutz J."/>
            <person name="Weeks D."/>
            <person name="Yamada T."/>
            <person name="Claverie J.M."/>
            <person name="Grigoriev I."/>
            <person name="Van Etten J."/>
            <person name="Lomsadze A."/>
            <person name="Borodovsky M."/>
        </authorList>
    </citation>
    <scope>NUCLEOTIDE SEQUENCE [LARGE SCALE GENOMIC DNA]</scope>
    <source>
        <strain evidence="6 7">C-169</strain>
    </source>
</reference>
<accession>I0YXA3</accession>
<keyword evidence="7" id="KW-1185">Reference proteome</keyword>
<evidence type="ECO:0000256" key="2">
    <source>
        <dbReference type="ARBA" id="ARBA00006472"/>
    </source>
</evidence>
<dbReference type="EC" id="4.2.1.96" evidence="3"/>